<organism evidence="1 2">
    <name type="scientific">Actinocatenispora thailandica</name>
    <dbReference type="NCBI Taxonomy" id="227318"/>
    <lineage>
        <taxon>Bacteria</taxon>
        <taxon>Bacillati</taxon>
        <taxon>Actinomycetota</taxon>
        <taxon>Actinomycetes</taxon>
        <taxon>Micromonosporales</taxon>
        <taxon>Micromonosporaceae</taxon>
        <taxon>Actinocatenispora</taxon>
    </lineage>
</organism>
<keyword evidence="2" id="KW-1185">Reference proteome</keyword>
<evidence type="ECO:0000313" key="2">
    <source>
        <dbReference type="Proteomes" id="UP000611640"/>
    </source>
</evidence>
<dbReference type="KEGG" id="atl:Athai_05630"/>
<dbReference type="AlphaFoldDB" id="A0A7R7DK02"/>
<sequence length="103" mass="11433">MIEPARPEVRRFVAAVNAGDRAALAAALTADATMSDDGTDRDLHDWTEREIFRSDGKMAVESESDDGLDLLVRYTNSTWGAMNTRWHFVVADGRISRFETGQA</sequence>
<accession>A0A7R7DK02</accession>
<dbReference type="RefSeq" id="WP_203960010.1">
    <property type="nucleotide sequence ID" value="NZ_AP023355.1"/>
</dbReference>
<dbReference type="Gene3D" id="3.10.450.50">
    <property type="match status" value="1"/>
</dbReference>
<dbReference type="Proteomes" id="UP000611640">
    <property type="component" value="Chromosome"/>
</dbReference>
<dbReference type="EMBL" id="AP023355">
    <property type="protein sequence ID" value="BCJ33060.1"/>
    <property type="molecule type" value="Genomic_DNA"/>
</dbReference>
<reference evidence="1 2" key="1">
    <citation type="submission" date="2020-08" db="EMBL/GenBank/DDBJ databases">
        <title>Whole genome shotgun sequence of Actinocatenispora thailandica NBRC 105041.</title>
        <authorList>
            <person name="Komaki H."/>
            <person name="Tamura T."/>
        </authorList>
    </citation>
    <scope>NUCLEOTIDE SEQUENCE [LARGE SCALE GENOMIC DNA]</scope>
    <source>
        <strain evidence="1 2">NBRC 105041</strain>
    </source>
</reference>
<evidence type="ECO:0008006" key="3">
    <source>
        <dbReference type="Google" id="ProtNLM"/>
    </source>
</evidence>
<dbReference type="SUPFAM" id="SSF54427">
    <property type="entry name" value="NTF2-like"/>
    <property type="match status" value="1"/>
</dbReference>
<proteinExistence type="predicted"/>
<protein>
    <recommendedName>
        <fullName evidence="3">Nuclear transport factor 2 family protein</fullName>
    </recommendedName>
</protein>
<evidence type="ECO:0000313" key="1">
    <source>
        <dbReference type="EMBL" id="BCJ33060.1"/>
    </source>
</evidence>
<gene>
    <name evidence="1" type="ORF">Athai_05630</name>
</gene>
<dbReference type="InterPro" id="IPR032710">
    <property type="entry name" value="NTF2-like_dom_sf"/>
</dbReference>
<name>A0A7R7DK02_9ACTN</name>